<dbReference type="Proteomes" id="UP000255334">
    <property type="component" value="Unassembled WGS sequence"/>
</dbReference>
<gene>
    <name evidence="2" type="ORF">DWU99_20295</name>
</gene>
<accession>A0A370WV67</accession>
<organism evidence="2 3">
    <name type="scientific">Dyella psychrodurans</name>
    <dbReference type="NCBI Taxonomy" id="1927960"/>
    <lineage>
        <taxon>Bacteria</taxon>
        <taxon>Pseudomonadati</taxon>
        <taxon>Pseudomonadota</taxon>
        <taxon>Gammaproteobacteria</taxon>
        <taxon>Lysobacterales</taxon>
        <taxon>Rhodanobacteraceae</taxon>
        <taxon>Dyella</taxon>
    </lineage>
</organism>
<dbReference type="AlphaFoldDB" id="A0A370WV67"/>
<reference evidence="2 3" key="1">
    <citation type="submission" date="2018-07" db="EMBL/GenBank/DDBJ databases">
        <title>Dyella monticola sp. nov. and Dyella psychrodurans sp. nov. isolated from monsoon evergreen broad-leaved forest soil of Dinghu Mountain, China.</title>
        <authorList>
            <person name="Gao Z."/>
            <person name="Qiu L."/>
        </authorList>
    </citation>
    <scope>NUCLEOTIDE SEQUENCE [LARGE SCALE GENOMIC DNA]</scope>
    <source>
        <strain evidence="2 3">4MSK11</strain>
    </source>
</reference>
<evidence type="ECO:0000313" key="3">
    <source>
        <dbReference type="Proteomes" id="UP000255334"/>
    </source>
</evidence>
<dbReference type="InterPro" id="IPR011051">
    <property type="entry name" value="RmlC_Cupin_sf"/>
</dbReference>
<evidence type="ECO:0000259" key="1">
    <source>
        <dbReference type="Pfam" id="PF07883"/>
    </source>
</evidence>
<feature type="domain" description="Cupin type-2" evidence="1">
    <location>
        <begin position="35"/>
        <end position="80"/>
    </location>
</feature>
<evidence type="ECO:0000313" key="2">
    <source>
        <dbReference type="EMBL" id="RDS80028.1"/>
    </source>
</evidence>
<dbReference type="Gene3D" id="2.60.120.10">
    <property type="entry name" value="Jelly Rolls"/>
    <property type="match status" value="1"/>
</dbReference>
<dbReference type="OrthoDB" id="1177356at2"/>
<name>A0A370WV67_9GAMM</name>
<proteinExistence type="predicted"/>
<dbReference type="InterPro" id="IPR013096">
    <property type="entry name" value="Cupin_2"/>
</dbReference>
<sequence length="122" mass="14105">MAKLPDMSETMLQDVYFSDFESASSRIFRIYRHLPLHYHEDCDEHLYVVSGEAIFHLNGTESIAKPGMFVRFPRKQVHGFPRVLIHPFVILAIDVPRRRPDDIVFVNPEDGDAKSFMGRNAT</sequence>
<comment type="caution">
    <text evidence="2">The sequence shown here is derived from an EMBL/GenBank/DDBJ whole genome shotgun (WGS) entry which is preliminary data.</text>
</comment>
<dbReference type="InterPro" id="IPR014710">
    <property type="entry name" value="RmlC-like_jellyroll"/>
</dbReference>
<dbReference type="Pfam" id="PF07883">
    <property type="entry name" value="Cupin_2"/>
    <property type="match status" value="1"/>
</dbReference>
<keyword evidence="3" id="KW-1185">Reference proteome</keyword>
<dbReference type="SUPFAM" id="SSF51182">
    <property type="entry name" value="RmlC-like cupins"/>
    <property type="match status" value="1"/>
</dbReference>
<protein>
    <submittedName>
        <fullName evidence="2">Cupin domain-containing protein</fullName>
    </submittedName>
</protein>
<dbReference type="EMBL" id="QRBF01000012">
    <property type="protein sequence ID" value="RDS80028.1"/>
    <property type="molecule type" value="Genomic_DNA"/>
</dbReference>